<dbReference type="Bgee" id="ENSLACG00000007494">
    <property type="expression patterns" value="Expressed in pectoral fin and 4 other cell types or tissues"/>
</dbReference>
<dbReference type="Proteomes" id="UP000008672">
    <property type="component" value="Unassembled WGS sequence"/>
</dbReference>
<keyword evidence="2" id="KW-0677">Repeat</keyword>
<dbReference type="eggNOG" id="KOG0532">
    <property type="taxonomic scope" value="Eukaryota"/>
</dbReference>
<dbReference type="GeneTree" id="ENSGT00940000159528"/>
<evidence type="ECO:0000313" key="4">
    <source>
        <dbReference type="Proteomes" id="UP000008672"/>
    </source>
</evidence>
<reference evidence="4" key="1">
    <citation type="submission" date="2011-08" db="EMBL/GenBank/DDBJ databases">
        <title>The draft genome of Latimeria chalumnae.</title>
        <authorList>
            <person name="Di Palma F."/>
            <person name="Alfoldi J."/>
            <person name="Johnson J."/>
            <person name="Berlin A."/>
            <person name="Gnerre S."/>
            <person name="Jaffe D."/>
            <person name="MacCallum I."/>
            <person name="Young S."/>
            <person name="Walker B.J."/>
            <person name="Lander E."/>
            <person name="Lindblad-Toh K."/>
        </authorList>
    </citation>
    <scope>NUCLEOTIDE SEQUENCE [LARGE SCALE GENOMIC DNA]</scope>
    <source>
        <strain evidence="4">Wild caught</strain>
    </source>
</reference>
<dbReference type="SUPFAM" id="SSF52058">
    <property type="entry name" value="L domain-like"/>
    <property type="match status" value="1"/>
</dbReference>
<proteinExistence type="predicted"/>
<dbReference type="EMBL" id="AFYH01185646">
    <property type="status" value="NOT_ANNOTATED_CDS"/>
    <property type="molecule type" value="Genomic_DNA"/>
</dbReference>
<dbReference type="PANTHER" id="PTHR48051">
    <property type="match status" value="1"/>
</dbReference>
<dbReference type="OMA" id="CCASNQG"/>
<dbReference type="InterPro" id="IPR003591">
    <property type="entry name" value="Leu-rich_rpt_typical-subtyp"/>
</dbReference>
<evidence type="ECO:0000313" key="3">
    <source>
        <dbReference type="Ensembl" id="ENSLACP00000008465.1"/>
    </source>
</evidence>
<dbReference type="InParanoid" id="H3AFP4"/>
<dbReference type="Ensembl" id="ENSLACT00000008533.1">
    <property type="protein sequence ID" value="ENSLACP00000008465.1"/>
    <property type="gene ID" value="ENSLACG00000007494.1"/>
</dbReference>
<sequence length="262" mass="28867">MATLGTESQPHCCPLSAAPGLGLLASSNLPLNRGLERALEEAANCGVINLSARKLKEFPRSALSHDLTDTVQADLSKNRLTEIPVEVCHFVSLETISLYHNCIKAIPDSIINLQMLTYLNLSRNQLSSLPACLCGLPLKVLIASNNKLGSLPEEIGQLKQLMELDVSCNEITALPQQIGQLKSLRELNIRRNYLKVLPEELAELPLVKLDLSCNKVVVIPICYRKMTQLQTLQLENNPLQSPPAQICTKGKVHIFKYLSIQA</sequence>
<evidence type="ECO:0000256" key="1">
    <source>
        <dbReference type="ARBA" id="ARBA00022614"/>
    </source>
</evidence>
<dbReference type="GO" id="GO:0005737">
    <property type="term" value="C:cytoplasm"/>
    <property type="evidence" value="ECO:0007669"/>
    <property type="project" value="TreeGrafter"/>
</dbReference>
<dbReference type="PANTHER" id="PTHR48051:SF38">
    <property type="entry name" value="LEUCINE RICH REPEATS AND CALPONIN HOMOLOGY DOMAIN CONTAINING 1"/>
    <property type="match status" value="1"/>
</dbReference>
<keyword evidence="4" id="KW-1185">Reference proteome</keyword>
<dbReference type="EMBL" id="AFYH01185644">
    <property type="status" value="NOT_ANNOTATED_CDS"/>
    <property type="molecule type" value="Genomic_DNA"/>
</dbReference>
<dbReference type="SMART" id="SM00364">
    <property type="entry name" value="LRR_BAC"/>
    <property type="match status" value="4"/>
</dbReference>
<dbReference type="EMBL" id="AFYH01185647">
    <property type="status" value="NOT_ANNOTATED_CDS"/>
    <property type="molecule type" value="Genomic_DNA"/>
</dbReference>
<dbReference type="InterPro" id="IPR001611">
    <property type="entry name" value="Leu-rich_rpt"/>
</dbReference>
<dbReference type="InterPro" id="IPR050216">
    <property type="entry name" value="LRR_domain-containing"/>
</dbReference>
<organism evidence="3 4">
    <name type="scientific">Latimeria chalumnae</name>
    <name type="common">Coelacanth</name>
    <dbReference type="NCBI Taxonomy" id="7897"/>
    <lineage>
        <taxon>Eukaryota</taxon>
        <taxon>Metazoa</taxon>
        <taxon>Chordata</taxon>
        <taxon>Craniata</taxon>
        <taxon>Vertebrata</taxon>
        <taxon>Euteleostomi</taxon>
        <taxon>Coelacanthiformes</taxon>
        <taxon>Coelacanthidae</taxon>
        <taxon>Latimeria</taxon>
    </lineage>
</organism>
<gene>
    <name evidence="3" type="primary">LRCH1</name>
</gene>
<dbReference type="PROSITE" id="PS51450">
    <property type="entry name" value="LRR"/>
    <property type="match status" value="1"/>
</dbReference>
<dbReference type="Pfam" id="PF13855">
    <property type="entry name" value="LRR_8"/>
    <property type="match status" value="2"/>
</dbReference>
<evidence type="ECO:0000256" key="2">
    <source>
        <dbReference type="ARBA" id="ARBA00022737"/>
    </source>
</evidence>
<dbReference type="EMBL" id="AFYH01185641">
    <property type="status" value="NOT_ANNOTATED_CDS"/>
    <property type="molecule type" value="Genomic_DNA"/>
</dbReference>
<dbReference type="EMBL" id="AFYH01185645">
    <property type="status" value="NOT_ANNOTATED_CDS"/>
    <property type="molecule type" value="Genomic_DNA"/>
</dbReference>
<dbReference type="EMBL" id="AFYH01185642">
    <property type="status" value="NOT_ANNOTATED_CDS"/>
    <property type="molecule type" value="Genomic_DNA"/>
</dbReference>
<dbReference type="EMBL" id="AFYH01185643">
    <property type="status" value="NOT_ANNOTATED_CDS"/>
    <property type="molecule type" value="Genomic_DNA"/>
</dbReference>
<dbReference type="AlphaFoldDB" id="H3AFP4"/>
<dbReference type="STRING" id="7897.ENSLACP00000008465"/>
<dbReference type="SMART" id="SM00369">
    <property type="entry name" value="LRR_TYP"/>
    <property type="match status" value="5"/>
</dbReference>
<dbReference type="EMBL" id="AFYH01185648">
    <property type="status" value="NOT_ANNOTATED_CDS"/>
    <property type="molecule type" value="Genomic_DNA"/>
</dbReference>
<dbReference type="EMBL" id="AFYH01185649">
    <property type="status" value="NOT_ANNOTATED_CDS"/>
    <property type="molecule type" value="Genomic_DNA"/>
</dbReference>
<dbReference type="InterPro" id="IPR032675">
    <property type="entry name" value="LRR_dom_sf"/>
</dbReference>
<dbReference type="FunFam" id="3.80.10.10:FF:000007">
    <property type="entry name" value="Leucine-rich repeat and calponin homology domain-containing protein 1 isoform 3"/>
    <property type="match status" value="1"/>
</dbReference>
<keyword evidence="1" id="KW-0433">Leucine-rich repeat</keyword>
<protein>
    <submittedName>
        <fullName evidence="3">Leucine rich repeats and calponin homology domain containing 1</fullName>
    </submittedName>
</protein>
<accession>H3AFP4</accession>
<reference evidence="3" key="2">
    <citation type="submission" date="2025-08" db="UniProtKB">
        <authorList>
            <consortium name="Ensembl"/>
        </authorList>
    </citation>
    <scope>IDENTIFICATION</scope>
</reference>
<name>H3AFP4_LATCH</name>
<dbReference type="EMBL" id="AFYH01185640">
    <property type="status" value="NOT_ANNOTATED_CDS"/>
    <property type="molecule type" value="Genomic_DNA"/>
</dbReference>
<dbReference type="Gene3D" id="3.80.10.10">
    <property type="entry name" value="Ribonuclease Inhibitor"/>
    <property type="match status" value="2"/>
</dbReference>
<dbReference type="HOGENOM" id="CLU_000288_18_15_1"/>
<reference evidence="3" key="3">
    <citation type="submission" date="2025-09" db="UniProtKB">
        <authorList>
            <consortium name="Ensembl"/>
        </authorList>
    </citation>
    <scope>IDENTIFICATION</scope>
</reference>